<proteinExistence type="predicted"/>
<dbReference type="Proteomes" id="UP000501690">
    <property type="component" value="Linkage Group LG7"/>
</dbReference>
<dbReference type="EMBL" id="CP039351">
    <property type="protein sequence ID" value="QCE00619.1"/>
    <property type="molecule type" value="Genomic_DNA"/>
</dbReference>
<sequence>MVLARVFYGGLQVRRWMLVVRSLLFRMQVLMAAHGGVEEDGGGCCVSPARRMEGSCHGCWYGKKKTKLWWLDLVQAAATGRAGDCSGESGGCRGDEDDDDVVVYGWPVQFSSVHNTCHHVVGQI</sequence>
<evidence type="ECO:0000313" key="2">
    <source>
        <dbReference type="EMBL" id="QCE00619.1"/>
    </source>
</evidence>
<evidence type="ECO:0000256" key="1">
    <source>
        <dbReference type="SAM" id="SignalP"/>
    </source>
</evidence>
<gene>
    <name evidence="2" type="ORF">DEO72_LG7g1909</name>
</gene>
<feature type="chain" id="PRO_5020033926" description="Secreted protein" evidence="1">
    <location>
        <begin position="33"/>
        <end position="124"/>
    </location>
</feature>
<keyword evidence="3" id="KW-1185">Reference proteome</keyword>
<protein>
    <recommendedName>
        <fullName evidence="4">Secreted protein</fullName>
    </recommendedName>
</protein>
<accession>A0A4D6MK81</accession>
<evidence type="ECO:0000313" key="3">
    <source>
        <dbReference type="Proteomes" id="UP000501690"/>
    </source>
</evidence>
<organism evidence="2 3">
    <name type="scientific">Vigna unguiculata</name>
    <name type="common">Cowpea</name>
    <dbReference type="NCBI Taxonomy" id="3917"/>
    <lineage>
        <taxon>Eukaryota</taxon>
        <taxon>Viridiplantae</taxon>
        <taxon>Streptophyta</taxon>
        <taxon>Embryophyta</taxon>
        <taxon>Tracheophyta</taxon>
        <taxon>Spermatophyta</taxon>
        <taxon>Magnoliopsida</taxon>
        <taxon>eudicotyledons</taxon>
        <taxon>Gunneridae</taxon>
        <taxon>Pentapetalae</taxon>
        <taxon>rosids</taxon>
        <taxon>fabids</taxon>
        <taxon>Fabales</taxon>
        <taxon>Fabaceae</taxon>
        <taxon>Papilionoideae</taxon>
        <taxon>50 kb inversion clade</taxon>
        <taxon>NPAAA clade</taxon>
        <taxon>indigoferoid/millettioid clade</taxon>
        <taxon>Phaseoleae</taxon>
        <taxon>Vigna</taxon>
    </lineage>
</organism>
<keyword evidence="1" id="KW-0732">Signal</keyword>
<evidence type="ECO:0008006" key="4">
    <source>
        <dbReference type="Google" id="ProtNLM"/>
    </source>
</evidence>
<name>A0A4D6MK81_VIGUN</name>
<dbReference type="AlphaFoldDB" id="A0A4D6MK81"/>
<reference evidence="2 3" key="1">
    <citation type="submission" date="2019-04" db="EMBL/GenBank/DDBJ databases">
        <title>An improved genome assembly and genetic linkage map for asparagus bean, Vigna unguiculata ssp. sesquipedialis.</title>
        <authorList>
            <person name="Xia Q."/>
            <person name="Zhang R."/>
            <person name="Dong Y."/>
        </authorList>
    </citation>
    <scope>NUCLEOTIDE SEQUENCE [LARGE SCALE GENOMIC DNA]</scope>
    <source>
        <tissue evidence="2">Leaf</tissue>
    </source>
</reference>
<feature type="signal peptide" evidence="1">
    <location>
        <begin position="1"/>
        <end position="32"/>
    </location>
</feature>